<feature type="compositionally biased region" description="Polar residues" evidence="1">
    <location>
        <begin position="154"/>
        <end position="168"/>
    </location>
</feature>
<dbReference type="AlphaFoldDB" id="A0A2I0JFK5"/>
<evidence type="ECO:0000313" key="2">
    <source>
        <dbReference type="EMBL" id="PKI54680.1"/>
    </source>
</evidence>
<keyword evidence="3" id="KW-1185">Reference proteome</keyword>
<feature type="region of interest" description="Disordered" evidence="1">
    <location>
        <begin position="72"/>
        <end position="130"/>
    </location>
</feature>
<proteinExistence type="predicted"/>
<organism evidence="2 3">
    <name type="scientific">Punica granatum</name>
    <name type="common">Pomegranate</name>
    <dbReference type="NCBI Taxonomy" id="22663"/>
    <lineage>
        <taxon>Eukaryota</taxon>
        <taxon>Viridiplantae</taxon>
        <taxon>Streptophyta</taxon>
        <taxon>Embryophyta</taxon>
        <taxon>Tracheophyta</taxon>
        <taxon>Spermatophyta</taxon>
        <taxon>Magnoliopsida</taxon>
        <taxon>eudicotyledons</taxon>
        <taxon>Gunneridae</taxon>
        <taxon>Pentapetalae</taxon>
        <taxon>rosids</taxon>
        <taxon>malvids</taxon>
        <taxon>Myrtales</taxon>
        <taxon>Lythraceae</taxon>
        <taxon>Punica</taxon>
    </lineage>
</organism>
<protein>
    <submittedName>
        <fullName evidence="2">Uncharacterized protein</fullName>
    </submittedName>
</protein>
<gene>
    <name evidence="2" type="ORF">CRG98_024880</name>
</gene>
<dbReference type="EMBL" id="PGOL01001773">
    <property type="protein sequence ID" value="PKI54680.1"/>
    <property type="molecule type" value="Genomic_DNA"/>
</dbReference>
<evidence type="ECO:0000313" key="3">
    <source>
        <dbReference type="Proteomes" id="UP000233551"/>
    </source>
</evidence>
<reference evidence="2 3" key="1">
    <citation type="submission" date="2017-11" db="EMBL/GenBank/DDBJ databases">
        <title>De-novo sequencing of pomegranate (Punica granatum L.) genome.</title>
        <authorList>
            <person name="Akparov Z."/>
            <person name="Amiraslanov A."/>
            <person name="Hajiyeva S."/>
            <person name="Abbasov M."/>
            <person name="Kaur K."/>
            <person name="Hamwieh A."/>
            <person name="Solovyev V."/>
            <person name="Salamov A."/>
            <person name="Braich B."/>
            <person name="Kosarev P."/>
            <person name="Mahmoud A."/>
            <person name="Hajiyev E."/>
            <person name="Babayeva S."/>
            <person name="Izzatullayeva V."/>
            <person name="Mammadov A."/>
            <person name="Mammadov A."/>
            <person name="Sharifova S."/>
            <person name="Ojaghi J."/>
            <person name="Eynullazada K."/>
            <person name="Bayramov B."/>
            <person name="Abdulazimova A."/>
            <person name="Shahmuradov I."/>
        </authorList>
    </citation>
    <scope>NUCLEOTIDE SEQUENCE [LARGE SCALE GENOMIC DNA]</scope>
    <source>
        <strain evidence="3">cv. AG2017</strain>
        <tissue evidence="2">Leaf</tissue>
    </source>
</reference>
<accession>A0A2I0JFK5</accession>
<feature type="non-terminal residue" evidence="2">
    <location>
        <position position="175"/>
    </location>
</feature>
<dbReference type="Proteomes" id="UP000233551">
    <property type="component" value="Unassembled WGS sequence"/>
</dbReference>
<name>A0A2I0JFK5_PUNGR</name>
<feature type="compositionally biased region" description="Basic and acidic residues" evidence="1">
    <location>
        <begin position="72"/>
        <end position="82"/>
    </location>
</feature>
<evidence type="ECO:0000256" key="1">
    <source>
        <dbReference type="SAM" id="MobiDB-lite"/>
    </source>
</evidence>
<feature type="region of interest" description="Disordered" evidence="1">
    <location>
        <begin position="153"/>
        <end position="175"/>
    </location>
</feature>
<sequence>MALVYTRRTSSSGVVCLELKGSRKVNLACLWWIKQPHRTWKIMDSITKSNISNPSSSPLKCEPKKADQLPKLEIGDPKECDPVPRNNAGSTSGQLADIKSKIHGYSQVPSPRIPGNSDGRPVPLSSKAPPALNMRMMNHEHKTGFQSPVIVSARTRSNSLESSSTNLKPHTGGDI</sequence>
<comment type="caution">
    <text evidence="2">The sequence shown here is derived from an EMBL/GenBank/DDBJ whole genome shotgun (WGS) entry which is preliminary data.</text>
</comment>